<dbReference type="GO" id="GO:0015171">
    <property type="term" value="F:amino acid transmembrane transporter activity"/>
    <property type="evidence" value="ECO:0007669"/>
    <property type="project" value="TreeGrafter"/>
</dbReference>
<keyword evidence="2" id="KW-1003">Cell membrane</keyword>
<evidence type="ECO:0000256" key="5">
    <source>
        <dbReference type="ARBA" id="ARBA00023136"/>
    </source>
</evidence>
<dbReference type="Proteomes" id="UP000033514">
    <property type="component" value="Unassembled WGS sequence"/>
</dbReference>
<organism evidence="7 8">
    <name type="scientific">Devosia soli</name>
    <dbReference type="NCBI Taxonomy" id="361041"/>
    <lineage>
        <taxon>Bacteria</taxon>
        <taxon>Pseudomonadati</taxon>
        <taxon>Pseudomonadota</taxon>
        <taxon>Alphaproteobacteria</taxon>
        <taxon>Hyphomicrobiales</taxon>
        <taxon>Devosiaceae</taxon>
        <taxon>Devosia</taxon>
    </lineage>
</organism>
<keyword evidence="3 6" id="KW-0812">Transmembrane</keyword>
<dbReference type="PANTHER" id="PTHR30086:SF20">
    <property type="entry name" value="ARGININE EXPORTER PROTEIN ARGO-RELATED"/>
    <property type="match status" value="1"/>
</dbReference>
<evidence type="ECO:0000256" key="1">
    <source>
        <dbReference type="ARBA" id="ARBA00004651"/>
    </source>
</evidence>
<dbReference type="InterPro" id="IPR001123">
    <property type="entry name" value="LeuE-type"/>
</dbReference>
<proteinExistence type="predicted"/>
<dbReference type="GO" id="GO:0005886">
    <property type="term" value="C:plasma membrane"/>
    <property type="evidence" value="ECO:0007669"/>
    <property type="project" value="UniProtKB-SubCell"/>
</dbReference>
<evidence type="ECO:0000256" key="2">
    <source>
        <dbReference type="ARBA" id="ARBA00022475"/>
    </source>
</evidence>
<accession>A0A0F5LBP4</accession>
<evidence type="ECO:0000313" key="8">
    <source>
        <dbReference type="Proteomes" id="UP000033514"/>
    </source>
</evidence>
<comment type="subcellular location">
    <subcellularLocation>
        <location evidence="1">Cell membrane</location>
        <topology evidence="1">Multi-pass membrane protein</topology>
    </subcellularLocation>
</comment>
<comment type="caution">
    <text evidence="7">The sequence shown here is derived from an EMBL/GenBank/DDBJ whole genome shotgun (WGS) entry which is preliminary data.</text>
</comment>
<protein>
    <submittedName>
        <fullName evidence="7">Threonine transporter RhtB</fullName>
    </submittedName>
</protein>
<sequence>MDYAQALWLYTLLVFGIIAVPGMDMAYVIANAITGGRQMGMAAIAGIMLGGAIHTLFGALAVGAFTQLPALVFQSMILIGAAYMAWIGFTLLRSAISVDAIGSASLRTRSSAFCQGTITCLLNPKAYLFVLAVFPQFMRPGFGPLWSQALVLATITLLMQALIYGALALAAGRSRDALIGNPTATIWIGRSVGALFLLAALIAAWHGITMTAFT</sequence>
<evidence type="ECO:0000256" key="3">
    <source>
        <dbReference type="ARBA" id="ARBA00022692"/>
    </source>
</evidence>
<dbReference type="STRING" id="361041.VW35_04470"/>
<dbReference type="PANTHER" id="PTHR30086">
    <property type="entry name" value="ARGININE EXPORTER PROTEIN ARGO"/>
    <property type="match status" value="1"/>
</dbReference>
<feature type="transmembrane region" description="Helical" evidence="6">
    <location>
        <begin position="146"/>
        <end position="171"/>
    </location>
</feature>
<feature type="transmembrane region" description="Helical" evidence="6">
    <location>
        <begin position="42"/>
        <end position="65"/>
    </location>
</feature>
<dbReference type="AlphaFoldDB" id="A0A0F5LBP4"/>
<feature type="transmembrane region" description="Helical" evidence="6">
    <location>
        <begin position="192"/>
        <end position="213"/>
    </location>
</feature>
<dbReference type="OrthoDB" id="9807053at2"/>
<dbReference type="Pfam" id="PF01810">
    <property type="entry name" value="LysE"/>
    <property type="match status" value="1"/>
</dbReference>
<evidence type="ECO:0000256" key="4">
    <source>
        <dbReference type="ARBA" id="ARBA00022989"/>
    </source>
</evidence>
<keyword evidence="5 6" id="KW-0472">Membrane</keyword>
<dbReference type="EMBL" id="LAJG01000014">
    <property type="protein sequence ID" value="KKB79768.1"/>
    <property type="molecule type" value="Genomic_DNA"/>
</dbReference>
<feature type="transmembrane region" description="Helical" evidence="6">
    <location>
        <begin position="71"/>
        <end position="92"/>
    </location>
</feature>
<reference evidence="7 8" key="1">
    <citation type="submission" date="2015-03" db="EMBL/GenBank/DDBJ databases">
        <authorList>
            <person name="Hassan Y.I."/>
            <person name="Lepp D."/>
            <person name="Zhou T."/>
        </authorList>
    </citation>
    <scope>NUCLEOTIDE SEQUENCE [LARGE SCALE GENOMIC DNA]</scope>
    <source>
        <strain evidence="7 8">GH2-10</strain>
    </source>
</reference>
<keyword evidence="8" id="KW-1185">Reference proteome</keyword>
<feature type="transmembrane region" description="Helical" evidence="6">
    <location>
        <begin position="112"/>
        <end position="134"/>
    </location>
</feature>
<evidence type="ECO:0000313" key="7">
    <source>
        <dbReference type="EMBL" id="KKB79768.1"/>
    </source>
</evidence>
<feature type="transmembrane region" description="Helical" evidence="6">
    <location>
        <begin position="6"/>
        <end position="30"/>
    </location>
</feature>
<dbReference type="RefSeq" id="WP_046141838.1">
    <property type="nucleotide sequence ID" value="NZ_LAJG01000014.1"/>
</dbReference>
<dbReference type="PATRIC" id="fig|361041.3.peg.199"/>
<name>A0A0F5LBP4_9HYPH</name>
<evidence type="ECO:0000256" key="6">
    <source>
        <dbReference type="SAM" id="Phobius"/>
    </source>
</evidence>
<keyword evidence="4 6" id="KW-1133">Transmembrane helix</keyword>
<gene>
    <name evidence="7" type="ORF">VW35_04470</name>
</gene>